<name>A0A918KB71_9PROT</name>
<comment type="pathway">
    <text evidence="3 12">Cofactor biosynthesis; tetrahydrofolate biosynthesis; 7,8-dihydrofolate from 2-amino-4-hydroxy-6-hydroxymethyl-7,8-dihydropteridine diphosphate and 4-aminobenzoate: step 1/2.</text>
</comment>
<dbReference type="AlphaFoldDB" id="A0A918KB71"/>
<organism evidence="14 15">
    <name type="scientific">Litorimonas cladophorae</name>
    <dbReference type="NCBI Taxonomy" id="1220491"/>
    <lineage>
        <taxon>Bacteria</taxon>
        <taxon>Pseudomonadati</taxon>
        <taxon>Pseudomonadota</taxon>
        <taxon>Alphaproteobacteria</taxon>
        <taxon>Maricaulales</taxon>
        <taxon>Robiginitomaculaceae</taxon>
    </lineage>
</organism>
<evidence type="ECO:0000256" key="1">
    <source>
        <dbReference type="ARBA" id="ARBA00000012"/>
    </source>
</evidence>
<evidence type="ECO:0000256" key="4">
    <source>
        <dbReference type="ARBA" id="ARBA00009503"/>
    </source>
</evidence>
<dbReference type="GO" id="GO:0046654">
    <property type="term" value="P:tetrahydrofolate biosynthetic process"/>
    <property type="evidence" value="ECO:0007669"/>
    <property type="project" value="TreeGrafter"/>
</dbReference>
<evidence type="ECO:0000256" key="10">
    <source>
        <dbReference type="ARBA" id="ARBA00022909"/>
    </source>
</evidence>
<evidence type="ECO:0000313" key="15">
    <source>
        <dbReference type="Proteomes" id="UP000600865"/>
    </source>
</evidence>
<evidence type="ECO:0000313" key="14">
    <source>
        <dbReference type="EMBL" id="GGX56707.1"/>
    </source>
</evidence>
<dbReference type="EMBL" id="BMYV01000001">
    <property type="protein sequence ID" value="GGX56707.1"/>
    <property type="molecule type" value="Genomic_DNA"/>
</dbReference>
<dbReference type="InterPro" id="IPR011005">
    <property type="entry name" value="Dihydropteroate_synth-like_sf"/>
</dbReference>
<keyword evidence="9 12" id="KW-0460">Magnesium</keyword>
<evidence type="ECO:0000259" key="13">
    <source>
        <dbReference type="PROSITE" id="PS50972"/>
    </source>
</evidence>
<dbReference type="SUPFAM" id="SSF51717">
    <property type="entry name" value="Dihydropteroate synthetase-like"/>
    <property type="match status" value="1"/>
</dbReference>
<feature type="domain" description="Pterin-binding" evidence="13">
    <location>
        <begin position="5"/>
        <end position="263"/>
    </location>
</feature>
<reference evidence="14 15" key="1">
    <citation type="journal article" date="2014" name="Int. J. Syst. Evol. Microbiol.">
        <title>Complete genome sequence of Corynebacterium casei LMG S-19264T (=DSM 44701T), isolated from a smear-ripened cheese.</title>
        <authorList>
            <consortium name="US DOE Joint Genome Institute (JGI-PGF)"/>
            <person name="Walter F."/>
            <person name="Albersmeier A."/>
            <person name="Kalinowski J."/>
            <person name="Ruckert C."/>
        </authorList>
    </citation>
    <scope>NUCLEOTIDE SEQUENCE [LARGE SCALE GENOMIC DNA]</scope>
    <source>
        <strain evidence="14 15">KCTC 23968</strain>
    </source>
</reference>
<dbReference type="FunFam" id="3.20.20.20:FF:000006">
    <property type="entry name" value="Dihydropteroate synthase"/>
    <property type="match status" value="1"/>
</dbReference>
<dbReference type="PANTHER" id="PTHR20941:SF1">
    <property type="entry name" value="FOLIC ACID SYNTHESIS PROTEIN FOL1"/>
    <property type="match status" value="1"/>
</dbReference>
<keyword evidence="8 12" id="KW-0479">Metal-binding</keyword>
<dbReference type="CDD" id="cd00739">
    <property type="entry name" value="DHPS"/>
    <property type="match status" value="1"/>
</dbReference>
<gene>
    <name evidence="14" type="ORF">GCM10011309_01950</name>
</gene>
<dbReference type="Gene3D" id="3.20.20.20">
    <property type="entry name" value="Dihydropteroate synthase-like"/>
    <property type="match status" value="1"/>
</dbReference>
<dbReference type="GO" id="GO:0004156">
    <property type="term" value="F:dihydropteroate synthase activity"/>
    <property type="evidence" value="ECO:0007669"/>
    <property type="project" value="UniProtKB-EC"/>
</dbReference>
<evidence type="ECO:0000256" key="11">
    <source>
        <dbReference type="ARBA" id="ARBA00030193"/>
    </source>
</evidence>
<dbReference type="Pfam" id="PF00809">
    <property type="entry name" value="Pterin_bind"/>
    <property type="match status" value="1"/>
</dbReference>
<evidence type="ECO:0000256" key="12">
    <source>
        <dbReference type="RuleBase" id="RU361205"/>
    </source>
</evidence>
<sequence length="271" mass="29176">MFSRPKIMGILNVTPDSFSDGGRYETVEAATRQAIALIEAGADILDIGGESTRPGATQIAIEEEIRRTVPVIMAIREATKDFDEEPLISIDTRKPDVAEAAILSGADIWNDVSALGFDLRSPAMAADLGCPVILMHAQGTPEMMQDNPNYTDPVSDILDWLTQRVEAVCEAGVERAAITLDPGIGFGKRQEDNLAIFRHLERFKALGFPILMGASRKSFIGKIDGSNADDRIGGSIAAALWSAQAGADILRVHDVVETVQAVRVWEAMANG</sequence>
<dbReference type="EC" id="2.5.1.15" evidence="5 12"/>
<dbReference type="NCBIfam" id="TIGR01496">
    <property type="entry name" value="DHPS"/>
    <property type="match status" value="1"/>
</dbReference>
<dbReference type="GO" id="GO:0046872">
    <property type="term" value="F:metal ion binding"/>
    <property type="evidence" value="ECO:0007669"/>
    <property type="project" value="UniProtKB-KW"/>
</dbReference>
<comment type="similarity">
    <text evidence="4 12">Belongs to the DHPS family.</text>
</comment>
<evidence type="ECO:0000256" key="8">
    <source>
        <dbReference type="ARBA" id="ARBA00022723"/>
    </source>
</evidence>
<comment type="catalytic activity">
    <reaction evidence="1">
        <text>(7,8-dihydropterin-6-yl)methyl diphosphate + 4-aminobenzoate = 7,8-dihydropteroate + diphosphate</text>
        <dbReference type="Rhea" id="RHEA:19949"/>
        <dbReference type="ChEBI" id="CHEBI:17836"/>
        <dbReference type="ChEBI" id="CHEBI:17839"/>
        <dbReference type="ChEBI" id="CHEBI:33019"/>
        <dbReference type="ChEBI" id="CHEBI:72950"/>
        <dbReference type="EC" id="2.5.1.15"/>
    </reaction>
</comment>
<evidence type="ECO:0000256" key="3">
    <source>
        <dbReference type="ARBA" id="ARBA00004763"/>
    </source>
</evidence>
<proteinExistence type="inferred from homology"/>
<dbReference type="GO" id="GO:0005829">
    <property type="term" value="C:cytosol"/>
    <property type="evidence" value="ECO:0007669"/>
    <property type="project" value="TreeGrafter"/>
</dbReference>
<dbReference type="InterPro" id="IPR045031">
    <property type="entry name" value="DHP_synth-like"/>
</dbReference>
<keyword evidence="10 12" id="KW-0289">Folate biosynthesis</keyword>
<evidence type="ECO:0000256" key="2">
    <source>
        <dbReference type="ARBA" id="ARBA00001946"/>
    </source>
</evidence>
<comment type="function">
    <text evidence="12">Catalyzes the condensation of para-aminobenzoate (pABA) with 6-hydroxymethyl-7,8-dihydropterin diphosphate (DHPt-PP) to form 7,8-dihydropteroate (H2Pte), the immediate precursor of folate derivatives.</text>
</comment>
<dbReference type="RefSeq" id="WP_189580093.1">
    <property type="nucleotide sequence ID" value="NZ_BMYV01000001.1"/>
</dbReference>
<dbReference type="GO" id="GO:0046656">
    <property type="term" value="P:folic acid biosynthetic process"/>
    <property type="evidence" value="ECO:0007669"/>
    <property type="project" value="UniProtKB-KW"/>
</dbReference>
<evidence type="ECO:0000256" key="6">
    <source>
        <dbReference type="ARBA" id="ARBA00016919"/>
    </source>
</evidence>
<protein>
    <recommendedName>
        <fullName evidence="6 12">Dihydropteroate synthase</fullName>
        <shortName evidence="12">DHPS</shortName>
        <ecNumber evidence="5 12">2.5.1.15</ecNumber>
    </recommendedName>
    <alternativeName>
        <fullName evidence="11 12">Dihydropteroate pyrophosphorylase</fullName>
    </alternativeName>
</protein>
<dbReference type="Proteomes" id="UP000600865">
    <property type="component" value="Unassembled WGS sequence"/>
</dbReference>
<comment type="caution">
    <text evidence="14">The sequence shown here is derived from an EMBL/GenBank/DDBJ whole genome shotgun (WGS) entry which is preliminary data.</text>
</comment>
<keyword evidence="7 12" id="KW-0808">Transferase</keyword>
<dbReference type="PANTHER" id="PTHR20941">
    <property type="entry name" value="FOLATE SYNTHESIS PROTEINS"/>
    <property type="match status" value="1"/>
</dbReference>
<evidence type="ECO:0000256" key="9">
    <source>
        <dbReference type="ARBA" id="ARBA00022842"/>
    </source>
</evidence>
<dbReference type="InterPro" id="IPR006390">
    <property type="entry name" value="DHP_synth_dom"/>
</dbReference>
<keyword evidence="15" id="KW-1185">Reference proteome</keyword>
<dbReference type="PROSITE" id="PS00793">
    <property type="entry name" value="DHPS_2"/>
    <property type="match status" value="1"/>
</dbReference>
<comment type="cofactor">
    <cofactor evidence="2 12">
        <name>Mg(2+)</name>
        <dbReference type="ChEBI" id="CHEBI:18420"/>
    </cofactor>
</comment>
<dbReference type="InterPro" id="IPR000489">
    <property type="entry name" value="Pterin-binding_dom"/>
</dbReference>
<evidence type="ECO:0000256" key="5">
    <source>
        <dbReference type="ARBA" id="ARBA00012458"/>
    </source>
</evidence>
<dbReference type="PROSITE" id="PS50972">
    <property type="entry name" value="PTERIN_BINDING"/>
    <property type="match status" value="1"/>
</dbReference>
<dbReference type="PROSITE" id="PS00792">
    <property type="entry name" value="DHPS_1"/>
    <property type="match status" value="1"/>
</dbReference>
<evidence type="ECO:0000256" key="7">
    <source>
        <dbReference type="ARBA" id="ARBA00022679"/>
    </source>
</evidence>
<accession>A0A918KB71</accession>